<dbReference type="Proteomes" id="UP000011721">
    <property type="component" value="Chromosome"/>
</dbReference>
<dbReference type="AlphaFoldDB" id="M1PSP6"/>
<dbReference type="OrthoDB" id="5432487at2"/>
<sequence length="56" mass="6711">MHLFETEEEGDIWVCIACGREREEEIKAKNWEYLFDRDDPELRCKLCGGPDYEVED</sequence>
<proteinExistence type="predicted"/>
<dbReference type="EMBL" id="CP003985">
    <property type="protein sequence ID" value="AGF79351.1"/>
    <property type="molecule type" value="Genomic_DNA"/>
</dbReference>
<evidence type="ECO:0000313" key="2">
    <source>
        <dbReference type="Proteomes" id="UP000011721"/>
    </source>
</evidence>
<evidence type="ECO:0000313" key="1">
    <source>
        <dbReference type="EMBL" id="AGF79351.1"/>
    </source>
</evidence>
<protein>
    <submittedName>
        <fullName evidence="1">Uncharacterized protein</fullName>
    </submittedName>
</protein>
<dbReference type="HOGENOM" id="CLU_3006847_0_0_7"/>
<keyword evidence="2" id="KW-1185">Reference proteome</keyword>
<gene>
    <name evidence="1" type="ordered locus">UWK_02820</name>
</gene>
<dbReference type="RefSeq" id="WP_015405037.1">
    <property type="nucleotide sequence ID" value="NC_020304.1"/>
</dbReference>
<reference evidence="2" key="1">
    <citation type="journal article" date="2013" name="Stand. Genomic Sci.">
        <title>Complete genome sequence of Desulfocapsa sulfexigens, a marine deltaproteobacterium specialized in disproportionating inorganic sulfur compounds.</title>
        <authorList>
            <person name="Finster K.W."/>
            <person name="Kjeldsen K.U."/>
            <person name="Kube M."/>
            <person name="Reinhardt R."/>
            <person name="Mussmann M."/>
            <person name="Amann R."/>
            <person name="Schreiber L."/>
        </authorList>
    </citation>
    <scope>NUCLEOTIDE SEQUENCE [LARGE SCALE GENOMIC DNA]</scope>
    <source>
        <strain evidence="2">DSM 10523 / SB164P1</strain>
    </source>
</reference>
<accession>M1PSP6</accession>
<organism evidence="1 2">
    <name type="scientific">Desulfocapsa sulfexigens (strain DSM 10523 / SB164P1)</name>
    <dbReference type="NCBI Taxonomy" id="1167006"/>
    <lineage>
        <taxon>Bacteria</taxon>
        <taxon>Pseudomonadati</taxon>
        <taxon>Thermodesulfobacteriota</taxon>
        <taxon>Desulfobulbia</taxon>
        <taxon>Desulfobulbales</taxon>
        <taxon>Desulfocapsaceae</taxon>
        <taxon>Desulfocapsa</taxon>
    </lineage>
</organism>
<name>M1PSP6_DESSD</name>
<dbReference type="KEGG" id="dsf:UWK_02820"/>